<evidence type="ECO:0000256" key="6">
    <source>
        <dbReference type="ARBA" id="ARBA00022692"/>
    </source>
</evidence>
<evidence type="ECO:0000313" key="12">
    <source>
        <dbReference type="Ensembl" id="ENSAOCP00000026781.2"/>
    </source>
</evidence>
<dbReference type="Pfam" id="PF00822">
    <property type="entry name" value="PMP22_Claudin"/>
    <property type="match status" value="1"/>
</dbReference>
<organism evidence="12 13">
    <name type="scientific">Amphiprion ocellaris</name>
    <name type="common">Clown anemonefish</name>
    <dbReference type="NCBI Taxonomy" id="80972"/>
    <lineage>
        <taxon>Eukaryota</taxon>
        <taxon>Metazoa</taxon>
        <taxon>Chordata</taxon>
        <taxon>Craniata</taxon>
        <taxon>Vertebrata</taxon>
        <taxon>Euteleostomi</taxon>
        <taxon>Actinopterygii</taxon>
        <taxon>Neopterygii</taxon>
        <taxon>Teleostei</taxon>
        <taxon>Neoteleostei</taxon>
        <taxon>Acanthomorphata</taxon>
        <taxon>Ovalentaria</taxon>
        <taxon>Pomacentridae</taxon>
        <taxon>Amphiprion</taxon>
    </lineage>
</organism>
<sequence>MKKRLIQVFGFLISTLGWTFVLCTMAMDYWRITQLGGQGGSFIIKVAWYWSNLWKDCFTDSTAVTNCRDFPVLWSVTPYVQGVRGLLMCGLTLGFFAAILCFLGMECTYIGGADKTKDKMLLSGAAFHFAGGEYRTQSTFVSVDDRTVLPSFISWYDLGPPIFLGLVGSFFILLGAVFYAVTVCNVICPERYLNHSSSPLFLHRVRSCNIINSLMFYSKVVEVYGGRTYMAPFSRGRTLYAGYYGRSGQYGTYYGSGRSSNSKISRLSQTTPTKTSERDAFV</sequence>
<dbReference type="Ensembl" id="ENSAOCT00000018253.2">
    <property type="protein sequence ID" value="ENSAOCP00000026781.2"/>
    <property type="gene ID" value="ENSAOCG00000015248.2"/>
</dbReference>
<keyword evidence="13" id="KW-1185">Reference proteome</keyword>
<keyword evidence="7" id="KW-0965">Cell junction</keyword>
<keyword evidence="5" id="KW-1003">Cell membrane</keyword>
<evidence type="ECO:0008006" key="14">
    <source>
        <dbReference type="Google" id="ProtNLM"/>
    </source>
</evidence>
<dbReference type="Gene3D" id="1.20.140.150">
    <property type="match status" value="1"/>
</dbReference>
<reference evidence="12 13" key="1">
    <citation type="submission" date="2022-01" db="EMBL/GenBank/DDBJ databases">
        <title>A chromosome-scale genome assembly of the false clownfish, Amphiprion ocellaris.</title>
        <authorList>
            <person name="Ryu T."/>
        </authorList>
    </citation>
    <scope>NUCLEOTIDE SEQUENCE [LARGE SCALE GENOMIC DNA]</scope>
</reference>
<evidence type="ECO:0000256" key="1">
    <source>
        <dbReference type="ARBA" id="ARBA00004435"/>
    </source>
</evidence>
<reference evidence="12" key="2">
    <citation type="submission" date="2025-08" db="UniProtKB">
        <authorList>
            <consortium name="Ensembl"/>
        </authorList>
    </citation>
    <scope>IDENTIFICATION</scope>
</reference>
<dbReference type="GO" id="GO:0005886">
    <property type="term" value="C:plasma membrane"/>
    <property type="evidence" value="ECO:0007669"/>
    <property type="project" value="UniProtKB-SubCell"/>
</dbReference>
<accession>A0A3Q1D711</accession>
<evidence type="ECO:0000256" key="9">
    <source>
        <dbReference type="ARBA" id="ARBA00023136"/>
    </source>
</evidence>
<feature type="transmembrane region" description="Helical" evidence="11">
    <location>
        <begin position="85"/>
        <end position="105"/>
    </location>
</feature>
<dbReference type="Proteomes" id="UP001501940">
    <property type="component" value="Chromosome 11"/>
</dbReference>
<feature type="transmembrane region" description="Helical" evidence="11">
    <location>
        <begin position="6"/>
        <end position="27"/>
    </location>
</feature>
<evidence type="ECO:0000256" key="8">
    <source>
        <dbReference type="ARBA" id="ARBA00022989"/>
    </source>
</evidence>
<feature type="region of interest" description="Disordered" evidence="10">
    <location>
        <begin position="257"/>
        <end position="282"/>
    </location>
</feature>
<name>A0A3Q1D711_AMPOC</name>
<dbReference type="GeneTree" id="ENSGT00940000166809"/>
<dbReference type="AlphaFoldDB" id="A0A3Q1D711"/>
<proteinExistence type="inferred from homology"/>
<reference evidence="12" key="3">
    <citation type="submission" date="2025-09" db="UniProtKB">
        <authorList>
            <consortium name="Ensembl"/>
        </authorList>
    </citation>
    <scope>IDENTIFICATION</scope>
</reference>
<keyword evidence="6 11" id="KW-0812">Transmembrane</keyword>
<protein>
    <recommendedName>
        <fullName evidence="14">Claudin</fullName>
    </recommendedName>
</protein>
<feature type="transmembrane region" description="Helical" evidence="11">
    <location>
        <begin position="162"/>
        <end position="188"/>
    </location>
</feature>
<evidence type="ECO:0000313" key="13">
    <source>
        <dbReference type="Proteomes" id="UP001501940"/>
    </source>
</evidence>
<keyword evidence="4" id="KW-0796">Tight junction</keyword>
<dbReference type="InterPro" id="IPR017974">
    <property type="entry name" value="Claudin_CS"/>
</dbReference>
<keyword evidence="8 11" id="KW-1133">Transmembrane helix</keyword>
<dbReference type="STRING" id="80972.ENSAOCP00000026781"/>
<comment type="subcellular location">
    <subcellularLocation>
        <location evidence="1">Cell junction</location>
        <location evidence="1">Tight junction</location>
    </subcellularLocation>
    <subcellularLocation>
        <location evidence="2">Cell membrane</location>
        <topology evidence="2">Multi-pass membrane protein</topology>
    </subcellularLocation>
</comment>
<keyword evidence="9 11" id="KW-0472">Membrane</keyword>
<evidence type="ECO:0000256" key="4">
    <source>
        <dbReference type="ARBA" id="ARBA00022427"/>
    </source>
</evidence>
<dbReference type="PANTHER" id="PTHR12002">
    <property type="entry name" value="CLAUDIN"/>
    <property type="match status" value="1"/>
</dbReference>
<dbReference type="PROSITE" id="PS01346">
    <property type="entry name" value="CLAUDIN"/>
    <property type="match status" value="1"/>
</dbReference>
<dbReference type="InterPro" id="IPR006187">
    <property type="entry name" value="Claudin"/>
</dbReference>
<evidence type="ECO:0000256" key="11">
    <source>
        <dbReference type="SAM" id="Phobius"/>
    </source>
</evidence>
<evidence type="ECO:0000256" key="5">
    <source>
        <dbReference type="ARBA" id="ARBA00022475"/>
    </source>
</evidence>
<comment type="similarity">
    <text evidence="3">Belongs to the claudin family.</text>
</comment>
<evidence type="ECO:0000256" key="2">
    <source>
        <dbReference type="ARBA" id="ARBA00004651"/>
    </source>
</evidence>
<dbReference type="GO" id="GO:0005923">
    <property type="term" value="C:bicellular tight junction"/>
    <property type="evidence" value="ECO:0007669"/>
    <property type="project" value="UniProtKB-SubCell"/>
</dbReference>
<evidence type="ECO:0000256" key="7">
    <source>
        <dbReference type="ARBA" id="ARBA00022949"/>
    </source>
</evidence>
<evidence type="ECO:0000256" key="3">
    <source>
        <dbReference type="ARBA" id="ARBA00008295"/>
    </source>
</evidence>
<evidence type="ECO:0000256" key="10">
    <source>
        <dbReference type="SAM" id="MobiDB-lite"/>
    </source>
</evidence>
<feature type="compositionally biased region" description="Polar residues" evidence="10">
    <location>
        <begin position="257"/>
        <end position="274"/>
    </location>
</feature>
<dbReference type="GO" id="GO:0005198">
    <property type="term" value="F:structural molecule activity"/>
    <property type="evidence" value="ECO:0007669"/>
    <property type="project" value="InterPro"/>
</dbReference>
<dbReference type="PRINTS" id="PR01077">
    <property type="entry name" value="CLAUDIN"/>
</dbReference>
<dbReference type="InterPro" id="IPR004031">
    <property type="entry name" value="PMP22/EMP/MP20/Claudin"/>
</dbReference>